<dbReference type="Pfam" id="PF07433">
    <property type="entry name" value="DUF1513"/>
    <property type="match status" value="1"/>
</dbReference>
<dbReference type="SUPFAM" id="SSF50969">
    <property type="entry name" value="YVTN repeat-like/Quinoprotein amine dehydrogenase"/>
    <property type="match status" value="1"/>
</dbReference>
<dbReference type="InterPro" id="IPR008311">
    <property type="entry name" value="UCP028101"/>
</dbReference>
<dbReference type="Gene3D" id="2.130.10.10">
    <property type="entry name" value="YVTN repeat-like/Quinoprotein amine dehydrogenase"/>
    <property type="match status" value="1"/>
</dbReference>
<dbReference type="EMBL" id="CP098747">
    <property type="protein sequence ID" value="USG60843.1"/>
    <property type="molecule type" value="Genomic_DNA"/>
</dbReference>
<accession>A0ABY4W189</accession>
<evidence type="ECO:0000313" key="2">
    <source>
        <dbReference type="Proteomes" id="UP001056291"/>
    </source>
</evidence>
<name>A0ABY4W189_9PROT</name>
<organism evidence="1 2">
    <name type="scientific">Sneathiella marina</name>
    <dbReference type="NCBI Taxonomy" id="2950108"/>
    <lineage>
        <taxon>Bacteria</taxon>
        <taxon>Pseudomonadati</taxon>
        <taxon>Pseudomonadota</taxon>
        <taxon>Alphaproteobacteria</taxon>
        <taxon>Sneathiellales</taxon>
        <taxon>Sneathiellaceae</taxon>
        <taxon>Sneathiella</taxon>
    </lineage>
</organism>
<evidence type="ECO:0000313" key="1">
    <source>
        <dbReference type="EMBL" id="USG60843.1"/>
    </source>
</evidence>
<dbReference type="InterPro" id="IPR015943">
    <property type="entry name" value="WD40/YVTN_repeat-like_dom_sf"/>
</dbReference>
<sequence length="359" mass="39345">MVINRRQFIAMSLVSGIIEPQAANSQSTSSDFISCLKGTDGFAAARLDHQGAIKHLFPLPARGHDIALSPQKNKAVIFSRRPGRIAILLDLTENRIVAKISSHENRHFYGHGFFSPDGNLLYAAENNFEFEQGCIGIYDAQQNYRRIGEYDCHGIGPHETVLLADKNTIACAIGGIATHPEYPRQKLNIANMAPSLNYLDRDTGSLIEKVPVPANMHKLSLRHIVEGPDKTVWFCGQYEGPASDKVSIVGYHISGQPLNFVELPKALIARTKQYAGSIAINSDLTQVGVTFPRGNILALFSTESKQLTKIVHSQDVCGIAGVGHKFFASNGKGEFFDLEGVTSKNHGVLWDNHLQVISN</sequence>
<protein>
    <submittedName>
        <fullName evidence="1">DUF1513 domain-containing protein</fullName>
    </submittedName>
</protein>
<gene>
    <name evidence="1" type="ORF">NBZ79_16925</name>
</gene>
<dbReference type="Proteomes" id="UP001056291">
    <property type="component" value="Chromosome"/>
</dbReference>
<dbReference type="PIRSF" id="PIRSF028101">
    <property type="entry name" value="UCP028101"/>
    <property type="match status" value="1"/>
</dbReference>
<dbReference type="RefSeq" id="WP_251933725.1">
    <property type="nucleotide sequence ID" value="NZ_CP098747.1"/>
</dbReference>
<dbReference type="InterPro" id="IPR011044">
    <property type="entry name" value="Quino_amine_DH_bsu"/>
</dbReference>
<keyword evidence="2" id="KW-1185">Reference proteome</keyword>
<proteinExistence type="predicted"/>
<reference evidence="1" key="1">
    <citation type="submission" date="2022-06" db="EMBL/GenBank/DDBJ databases">
        <title>Sneathiella actinostolidae sp. nov., isolated from a sea anemonein the Western Pacific Ocean.</title>
        <authorList>
            <person name="Wei M.J."/>
        </authorList>
    </citation>
    <scope>NUCLEOTIDE SEQUENCE</scope>
    <source>
        <strain evidence="1">PHK-P5</strain>
    </source>
</reference>